<evidence type="ECO:0000313" key="1">
    <source>
        <dbReference type="EMBL" id="SHL94772.1"/>
    </source>
</evidence>
<organism evidence="1 2">
    <name type="scientific">Paracoccus solventivorans</name>
    <dbReference type="NCBI Taxonomy" id="53463"/>
    <lineage>
        <taxon>Bacteria</taxon>
        <taxon>Pseudomonadati</taxon>
        <taxon>Pseudomonadota</taxon>
        <taxon>Alphaproteobacteria</taxon>
        <taxon>Rhodobacterales</taxon>
        <taxon>Paracoccaceae</taxon>
        <taxon>Paracoccus</taxon>
    </lineage>
</organism>
<dbReference type="OrthoDB" id="9790745at2"/>
<evidence type="ECO:0000313" key="2">
    <source>
        <dbReference type="Proteomes" id="UP000184444"/>
    </source>
</evidence>
<dbReference type="EMBL" id="FRCK01000002">
    <property type="protein sequence ID" value="SHL94772.1"/>
    <property type="molecule type" value="Genomic_DNA"/>
</dbReference>
<protein>
    <submittedName>
        <fullName evidence="1">Uncharacterized conserved protein YeaO, DUF488 family</fullName>
    </submittedName>
</protein>
<dbReference type="InterPro" id="IPR052552">
    <property type="entry name" value="YeaO-like"/>
</dbReference>
<dbReference type="PANTHER" id="PTHR36849">
    <property type="entry name" value="CYTOPLASMIC PROTEIN-RELATED"/>
    <property type="match status" value="1"/>
</dbReference>
<gene>
    <name evidence="1" type="ORF">SAMN05444389_102294</name>
</gene>
<dbReference type="PANTHER" id="PTHR36849:SF1">
    <property type="entry name" value="CYTOPLASMIC PROTEIN"/>
    <property type="match status" value="1"/>
</dbReference>
<dbReference type="RefSeq" id="WP_073062958.1">
    <property type="nucleotide sequence ID" value="NZ_FRCK01000002.1"/>
</dbReference>
<proteinExistence type="predicted"/>
<accession>A0A1M7ESJ4</accession>
<dbReference type="Pfam" id="PF22752">
    <property type="entry name" value="DUF488-N3i"/>
    <property type="match status" value="1"/>
</dbReference>
<dbReference type="AlphaFoldDB" id="A0A1M7ESJ4"/>
<reference evidence="2" key="1">
    <citation type="submission" date="2016-11" db="EMBL/GenBank/DDBJ databases">
        <authorList>
            <person name="Varghese N."/>
            <person name="Submissions S."/>
        </authorList>
    </citation>
    <scope>NUCLEOTIDE SEQUENCE [LARGE SCALE GENOMIC DNA]</scope>
    <source>
        <strain evidence="2">DSM 6637</strain>
    </source>
</reference>
<name>A0A1M7ESJ4_9RHOB</name>
<dbReference type="Proteomes" id="UP000184444">
    <property type="component" value="Unassembled WGS sequence"/>
</dbReference>
<dbReference type="STRING" id="53463.SAMN05444389_102294"/>
<keyword evidence="2" id="KW-1185">Reference proteome</keyword>
<sequence length="120" mass="13731">MSARPAIHLARAWDGPGAMVGARLLVDRVWPRGVAKDDLRLDAWLRNIAPSSGLRKWFGHDPARWDEFRDRYRAELDRNPDAVAQALDWCRRGPVTLIFGAKDRDRNQAVVLRDYLAGRL</sequence>